<dbReference type="EMBL" id="JPKR02000004">
    <property type="protein sequence ID" value="KGD74953.1"/>
    <property type="molecule type" value="Genomic_DNA"/>
</dbReference>
<dbReference type="Proteomes" id="UP000029577">
    <property type="component" value="Unassembled WGS sequence"/>
</dbReference>
<evidence type="ECO:0000259" key="2">
    <source>
        <dbReference type="Pfam" id="PF09084"/>
    </source>
</evidence>
<gene>
    <name evidence="3" type="ORF">HA49_06620</name>
</gene>
<evidence type="ECO:0000313" key="4">
    <source>
        <dbReference type="Proteomes" id="UP000029577"/>
    </source>
</evidence>
<dbReference type="RefSeq" id="WP_038018110.1">
    <property type="nucleotide sequence ID" value="NZ_JPKR02000004.1"/>
</dbReference>
<protein>
    <recommendedName>
        <fullName evidence="2">SsuA/THI5-like domain-containing protein</fullName>
    </recommendedName>
</protein>
<dbReference type="PANTHER" id="PTHR31528:SF3">
    <property type="entry name" value="THIAMINE BIOSYNTHESIS PROTEIN HI_0357-RELATED"/>
    <property type="match status" value="1"/>
</dbReference>
<proteinExistence type="predicted"/>
<evidence type="ECO:0000256" key="1">
    <source>
        <dbReference type="SAM" id="SignalP"/>
    </source>
</evidence>
<dbReference type="AlphaFoldDB" id="A0A095UKI1"/>
<feature type="domain" description="SsuA/THI5-like" evidence="2">
    <location>
        <begin position="44"/>
        <end position="254"/>
    </location>
</feature>
<dbReference type="PANTHER" id="PTHR31528">
    <property type="entry name" value="4-AMINO-5-HYDROXYMETHYL-2-METHYLPYRIMIDINE PHOSPHATE SYNTHASE THI11-RELATED"/>
    <property type="match status" value="1"/>
</dbReference>
<dbReference type="SUPFAM" id="SSF53850">
    <property type="entry name" value="Periplasmic binding protein-like II"/>
    <property type="match status" value="1"/>
</dbReference>
<dbReference type="STRING" id="642227.HA49_06620"/>
<dbReference type="InterPro" id="IPR027939">
    <property type="entry name" value="NMT1/THI5"/>
</dbReference>
<reference evidence="3" key="1">
    <citation type="submission" date="2014-12" db="EMBL/GenBank/DDBJ databases">
        <title>The draft genome of the Tatumella morbirosei type strain, LMG23360T isolated from pineapple rot.</title>
        <authorList>
            <person name="Smits T.H."/>
            <person name="Palmer M."/>
            <person name="Venter S.N."/>
            <person name="Duffy B."/>
            <person name="Steenkamp E.T."/>
            <person name="Chan W.Y."/>
            <person name="Coutinho T.A."/>
            <person name="Coetzee M.P."/>
            <person name="De Maayer P."/>
        </authorList>
    </citation>
    <scope>NUCLEOTIDE SEQUENCE [LARGE SCALE GENOMIC DNA]</scope>
    <source>
        <strain evidence="3">LMG 23360</strain>
    </source>
</reference>
<feature type="chain" id="PRO_5001919231" description="SsuA/THI5-like domain-containing protein" evidence="1">
    <location>
        <begin position="26"/>
        <end position="325"/>
    </location>
</feature>
<dbReference type="GO" id="GO:0009228">
    <property type="term" value="P:thiamine biosynthetic process"/>
    <property type="evidence" value="ECO:0007669"/>
    <property type="project" value="InterPro"/>
</dbReference>
<comment type="caution">
    <text evidence="3">The sequence shown here is derived from an EMBL/GenBank/DDBJ whole genome shotgun (WGS) entry which is preliminary data.</text>
</comment>
<feature type="signal peptide" evidence="1">
    <location>
        <begin position="1"/>
        <end position="25"/>
    </location>
</feature>
<name>A0A095UKI1_9GAMM</name>
<dbReference type="eggNOG" id="COG0715">
    <property type="taxonomic scope" value="Bacteria"/>
</dbReference>
<dbReference type="Pfam" id="PF09084">
    <property type="entry name" value="NMT1"/>
    <property type="match status" value="1"/>
</dbReference>
<dbReference type="InterPro" id="IPR015168">
    <property type="entry name" value="SsuA/THI5"/>
</dbReference>
<accession>A0A095UKI1</accession>
<dbReference type="Gene3D" id="3.40.190.10">
    <property type="entry name" value="Periplasmic binding protein-like II"/>
    <property type="match status" value="2"/>
</dbReference>
<sequence length="325" mass="35058">MKAAIIRTAILSALLSGVSAGFAHAETLTPIRFVYDWAGADHELIPIVVGQEKGFYQQAGLDVKVIFPPDSQTTARMLALGQADVGLNATTDVVFAADQGLPVIAVGLYAQHNNWGLFTRPGVPVSLKDLKGKSIAIYTDSWSKAMMPFVLKAAGLQESDVKFIIAQDSDVPLLLAGKVDIATNTNNFLVPDVELSQNKTPGQLVGKDAGVPDVPVWAYTASTRYLQQHGDVAKKWMQATIKATEWAAAHPDDAAELLHKAYPDSGSVALSTKAWKIISPDMKGPQGYMMQNDDNWLPIAKALQATGQIKTVLPADKYYTNQLLK</sequence>
<keyword evidence="4" id="KW-1185">Reference proteome</keyword>
<organism evidence="3 4">
    <name type="scientific">Tatumella morbirosei</name>
    <dbReference type="NCBI Taxonomy" id="642227"/>
    <lineage>
        <taxon>Bacteria</taxon>
        <taxon>Pseudomonadati</taxon>
        <taxon>Pseudomonadota</taxon>
        <taxon>Gammaproteobacteria</taxon>
        <taxon>Enterobacterales</taxon>
        <taxon>Erwiniaceae</taxon>
        <taxon>Tatumella</taxon>
    </lineage>
</organism>
<keyword evidence="1" id="KW-0732">Signal</keyword>
<evidence type="ECO:0000313" key="3">
    <source>
        <dbReference type="EMBL" id="KGD74953.1"/>
    </source>
</evidence>